<dbReference type="AlphaFoldDB" id="A0A077M8U5"/>
<proteinExistence type="predicted"/>
<keyword evidence="2" id="KW-1185">Reference proteome</keyword>
<name>A0A077M8U5_9MICO</name>
<dbReference type="STRING" id="1193518.BN13_280011"/>
<reference evidence="1 2" key="1">
    <citation type="journal article" date="2013" name="ISME J.">
        <title>A metabolic model for members of the genus Tetrasphaera involved in enhanced biological phosphorus removal.</title>
        <authorList>
            <person name="Kristiansen R."/>
            <person name="Nguyen H.T.T."/>
            <person name="Saunders A.M."/>
            <person name="Nielsen J.L."/>
            <person name="Wimmer R."/>
            <person name="Le V.Q."/>
            <person name="McIlroy S.J."/>
            <person name="Petrovski S."/>
            <person name="Seviour R.J."/>
            <person name="Calteau A."/>
            <person name="Nielsen K.L."/>
            <person name="Nielsen P.H."/>
        </authorList>
    </citation>
    <scope>NUCLEOTIDE SEQUENCE [LARGE SCALE GENOMIC DNA]</scope>
    <source>
        <strain evidence="1 2">Ben 74</strain>
    </source>
</reference>
<protein>
    <submittedName>
        <fullName evidence="1">Transcriptional regulator, LysR family</fullName>
    </submittedName>
</protein>
<dbReference type="Proteomes" id="UP000035720">
    <property type="component" value="Unassembled WGS sequence"/>
</dbReference>
<sequence>MLNETMYRVHLHDLDDLHDALSVLWDHGLRATLTFSDADKVVATARGEPDGDVRYVSVEGSGSR</sequence>
<dbReference type="RefSeq" id="WP_048545328.1">
    <property type="nucleotide sequence ID" value="NZ_HF571038.1"/>
</dbReference>
<evidence type="ECO:0000313" key="1">
    <source>
        <dbReference type="EMBL" id="CCI53014.1"/>
    </source>
</evidence>
<dbReference type="EMBL" id="CAJC01000137">
    <property type="protein sequence ID" value="CCI53014.1"/>
    <property type="molecule type" value="Genomic_DNA"/>
</dbReference>
<evidence type="ECO:0000313" key="2">
    <source>
        <dbReference type="Proteomes" id="UP000035720"/>
    </source>
</evidence>
<comment type="caution">
    <text evidence="1">The sequence shown here is derived from an EMBL/GenBank/DDBJ whole genome shotgun (WGS) entry which is preliminary data.</text>
</comment>
<accession>A0A077M8U5</accession>
<gene>
    <name evidence="1" type="ORF">BN13_280011</name>
</gene>
<organism evidence="1 2">
    <name type="scientific">Nostocoides jenkinsii Ben 74</name>
    <dbReference type="NCBI Taxonomy" id="1193518"/>
    <lineage>
        <taxon>Bacteria</taxon>
        <taxon>Bacillati</taxon>
        <taxon>Actinomycetota</taxon>
        <taxon>Actinomycetes</taxon>
        <taxon>Micrococcales</taxon>
        <taxon>Intrasporangiaceae</taxon>
        <taxon>Nostocoides</taxon>
    </lineage>
</organism>